<feature type="domain" description="Amidohydrolase-related" evidence="2">
    <location>
        <begin position="8"/>
        <end position="295"/>
    </location>
</feature>
<dbReference type="STRING" id="1796616.A4V09_11570"/>
<dbReference type="KEGG" id="byl:A4V09_11570"/>
<dbReference type="Proteomes" id="UP000092574">
    <property type="component" value="Chromosome"/>
</dbReference>
<protein>
    <recommendedName>
        <fullName evidence="2">Amidohydrolase-related domain-containing protein</fullName>
    </recommendedName>
</protein>
<dbReference type="InterPro" id="IPR006680">
    <property type="entry name" value="Amidohydro-rel"/>
</dbReference>
<dbReference type="InterPro" id="IPR032466">
    <property type="entry name" value="Metal_Hydrolase"/>
</dbReference>
<dbReference type="GO" id="GO:0019748">
    <property type="term" value="P:secondary metabolic process"/>
    <property type="evidence" value="ECO:0007669"/>
    <property type="project" value="TreeGrafter"/>
</dbReference>
<dbReference type="RefSeq" id="WP_065542519.1">
    <property type="nucleotide sequence ID" value="NZ_CP015405.2"/>
</dbReference>
<dbReference type="Gene3D" id="3.20.20.140">
    <property type="entry name" value="Metal-dependent hydrolases"/>
    <property type="match status" value="1"/>
</dbReference>
<dbReference type="GO" id="GO:0016831">
    <property type="term" value="F:carboxy-lyase activity"/>
    <property type="evidence" value="ECO:0007669"/>
    <property type="project" value="InterPro"/>
</dbReference>
<keyword evidence="4" id="KW-1185">Reference proteome</keyword>
<accession>A0A1C7I9K1</accession>
<dbReference type="GO" id="GO:0005737">
    <property type="term" value="C:cytoplasm"/>
    <property type="evidence" value="ECO:0007669"/>
    <property type="project" value="TreeGrafter"/>
</dbReference>
<dbReference type="InterPro" id="IPR032465">
    <property type="entry name" value="ACMSD"/>
</dbReference>
<name>A0A1C7I9K1_9FIRM</name>
<dbReference type="SUPFAM" id="SSF51556">
    <property type="entry name" value="Metallo-dependent hydrolases"/>
    <property type="match status" value="1"/>
</dbReference>
<organism evidence="3 4">
    <name type="scientific">Blautia pseudococcoides</name>
    <dbReference type="NCBI Taxonomy" id="1796616"/>
    <lineage>
        <taxon>Bacteria</taxon>
        <taxon>Bacillati</taxon>
        <taxon>Bacillota</taxon>
        <taxon>Clostridia</taxon>
        <taxon>Lachnospirales</taxon>
        <taxon>Lachnospiraceae</taxon>
        <taxon>Blautia</taxon>
    </lineage>
</organism>
<proteinExistence type="predicted"/>
<evidence type="ECO:0000259" key="2">
    <source>
        <dbReference type="Pfam" id="PF04909"/>
    </source>
</evidence>
<dbReference type="OrthoDB" id="9771932at2"/>
<evidence type="ECO:0000313" key="4">
    <source>
        <dbReference type="Proteomes" id="UP000092574"/>
    </source>
</evidence>
<dbReference type="PANTHER" id="PTHR21240">
    <property type="entry name" value="2-AMINO-3-CARBOXYLMUCONATE-6-SEMIALDEHYDE DECARBOXYLASE"/>
    <property type="match status" value="1"/>
</dbReference>
<dbReference type="AlphaFoldDB" id="A0A1C7I9K1"/>
<dbReference type="GO" id="GO:0016787">
    <property type="term" value="F:hydrolase activity"/>
    <property type="evidence" value="ECO:0007669"/>
    <property type="project" value="InterPro"/>
</dbReference>
<reference evidence="3" key="1">
    <citation type="submission" date="2017-04" db="EMBL/GenBank/DDBJ databases">
        <title>Complete Genome Sequences of Twelve Strains of a Stable Defined Moderately Diverse Mouse Microbiota 2 (sDMDMm2).</title>
        <authorList>
            <person name="Uchimura Y."/>
            <person name="Wyss M."/>
            <person name="Brugiroux S."/>
            <person name="Limenitakis J.P."/>
            <person name="Stecher B."/>
            <person name="McCoy K.D."/>
            <person name="Macpherson A.J."/>
        </authorList>
    </citation>
    <scope>NUCLEOTIDE SEQUENCE</scope>
    <source>
        <strain evidence="3">YL58</strain>
    </source>
</reference>
<dbReference type="Pfam" id="PF04909">
    <property type="entry name" value="Amidohydro_2"/>
    <property type="match status" value="1"/>
</dbReference>
<gene>
    <name evidence="3" type="ORF">A4V09_11570</name>
</gene>
<keyword evidence="1" id="KW-0456">Lyase</keyword>
<sequence length="297" mass="33915">MHDFKIWDSHVHLFPPEIYQNWEKYAARDNWFALLTKKPENGKGTEEAWANAEEALECADKAGIYGLVMQGWYWNDEGLMTMHNDYMADMMKRHPHRLKGFLSINPKFREKAIAEIERCVKLGFTGIGELGPGGNGYDFEDSDFIDVLECAQHYGLTVCIHCGEPVGHAYPGRDFTSLAPIPALVKKYPDLKLILAHMGGGLPFYEMNPKYSGNFKNVCYDTAANPLLYNIRSFRAVISMIGSKRLLFGSDFPLLLYPSKCREMDFSMFVEDIRKHGGLTQEEWNDVMGDNLIRFLS</sequence>
<dbReference type="PANTHER" id="PTHR21240:SF28">
    <property type="entry name" value="ISO-OROTATE DECARBOXYLASE (EUROFUNG)"/>
    <property type="match status" value="1"/>
</dbReference>
<evidence type="ECO:0000313" key="3">
    <source>
        <dbReference type="EMBL" id="ANU76350.1"/>
    </source>
</evidence>
<evidence type="ECO:0000256" key="1">
    <source>
        <dbReference type="ARBA" id="ARBA00023239"/>
    </source>
</evidence>
<dbReference type="EMBL" id="CP015405">
    <property type="protein sequence ID" value="ANU76350.1"/>
    <property type="molecule type" value="Genomic_DNA"/>
</dbReference>